<evidence type="ECO:0000313" key="2">
    <source>
        <dbReference type="Proteomes" id="UP000307808"/>
    </source>
</evidence>
<evidence type="ECO:0000313" key="1">
    <source>
        <dbReference type="EMBL" id="TKI63922.1"/>
    </source>
</evidence>
<dbReference type="Proteomes" id="UP000307808">
    <property type="component" value="Unassembled WGS sequence"/>
</dbReference>
<dbReference type="RefSeq" id="WP_137064386.1">
    <property type="nucleotide sequence ID" value="NZ_CP040748.1"/>
</dbReference>
<dbReference type="OrthoDB" id="9918864at2"/>
<gene>
    <name evidence="1" type="ORF">FC770_01705</name>
</gene>
<comment type="caution">
    <text evidence="1">The sequence shown here is derived from an EMBL/GenBank/DDBJ whole genome shotgun (WGS) entry which is preliminary data.</text>
</comment>
<proteinExistence type="predicted"/>
<accession>A0A4U2YTF2</accession>
<protein>
    <submittedName>
        <fullName evidence="1">Uncharacterized protein</fullName>
    </submittedName>
</protein>
<dbReference type="AlphaFoldDB" id="A0A4U2YTF2"/>
<name>A0A4U2YTF2_9ACTN</name>
<organism evidence="1 2">
    <name type="scientific">Nocardioides jishulii</name>
    <dbReference type="NCBI Taxonomy" id="2575440"/>
    <lineage>
        <taxon>Bacteria</taxon>
        <taxon>Bacillati</taxon>
        <taxon>Actinomycetota</taxon>
        <taxon>Actinomycetes</taxon>
        <taxon>Propionibacteriales</taxon>
        <taxon>Nocardioidaceae</taxon>
        <taxon>Nocardioides</taxon>
    </lineage>
</organism>
<keyword evidence="2" id="KW-1185">Reference proteome</keyword>
<dbReference type="EMBL" id="SZPY01000001">
    <property type="protein sequence ID" value="TKI63922.1"/>
    <property type="molecule type" value="Genomic_DNA"/>
</dbReference>
<sequence>MTGNEMGPLVREDIRAVLASFGVSSAFRAIDVDPSEEVFLLASPDFERLDPDRVALAIMRVLPNTKVWVTEVHPAWETEPL</sequence>
<reference evidence="1 2" key="1">
    <citation type="submission" date="2019-04" db="EMBL/GenBank/DDBJ databases">
        <authorList>
            <person name="Dong K."/>
        </authorList>
    </citation>
    <scope>NUCLEOTIDE SEQUENCE [LARGE SCALE GENOMIC DNA]</scope>
    <source>
        <strain evidence="2">dk3543</strain>
    </source>
</reference>